<reference evidence="4 5" key="1">
    <citation type="submission" date="2017-02" db="EMBL/GenBank/DDBJ databases">
        <title>Vagococcus cremeus sp. nov., isolated from the small intestine of a marten, Martes flavigula.</title>
        <authorList>
            <person name="Tak E.J."/>
            <person name="Bae J.-W."/>
        </authorList>
    </citation>
    <scope>NUCLEOTIDE SEQUENCE [LARGE SCALE GENOMIC DNA]</scope>
    <source>
        <strain evidence="4 5">D7T301</strain>
    </source>
</reference>
<dbReference type="InterPro" id="IPR036148">
    <property type="entry name" value="MmgE/PrpD_sf"/>
</dbReference>
<feature type="domain" description="MmgE/PrpD C-terminal" evidence="3">
    <location>
        <begin position="264"/>
        <end position="440"/>
    </location>
</feature>
<dbReference type="Pfam" id="PF19305">
    <property type="entry name" value="MmgE_PrpD_C"/>
    <property type="match status" value="1"/>
</dbReference>
<proteinExistence type="inferred from homology"/>
<dbReference type="Pfam" id="PF03972">
    <property type="entry name" value="MmgE_PrpD_N"/>
    <property type="match status" value="1"/>
</dbReference>
<dbReference type="InterPro" id="IPR045336">
    <property type="entry name" value="MmgE_PrpD_N"/>
</dbReference>
<organism evidence="4 5">
    <name type="scientific">Vagococcus martis</name>
    <dbReference type="NCBI Taxonomy" id="1768210"/>
    <lineage>
        <taxon>Bacteria</taxon>
        <taxon>Bacillati</taxon>
        <taxon>Bacillota</taxon>
        <taxon>Bacilli</taxon>
        <taxon>Lactobacillales</taxon>
        <taxon>Enterococcaceae</taxon>
        <taxon>Vagococcus</taxon>
    </lineage>
</organism>
<name>A0A1V4DGD6_9ENTE</name>
<dbReference type="PANTHER" id="PTHR16943">
    <property type="entry name" value="2-METHYLCITRATE DEHYDRATASE-RELATED"/>
    <property type="match status" value="1"/>
</dbReference>
<dbReference type="Proteomes" id="UP000189970">
    <property type="component" value="Unassembled WGS sequence"/>
</dbReference>
<accession>A0A1V4DGD6</accession>
<feature type="domain" description="MmgE/PrpD N-terminal" evidence="2">
    <location>
        <begin position="7"/>
        <end position="242"/>
    </location>
</feature>
<evidence type="ECO:0000313" key="5">
    <source>
        <dbReference type="Proteomes" id="UP000189970"/>
    </source>
</evidence>
<evidence type="ECO:0000259" key="3">
    <source>
        <dbReference type="Pfam" id="PF19305"/>
    </source>
</evidence>
<comment type="similarity">
    <text evidence="1">Belongs to the PrpD family.</text>
</comment>
<dbReference type="RefSeq" id="WP_079346190.1">
    <property type="nucleotide sequence ID" value="NZ_MVAB01000001.1"/>
</dbReference>
<dbReference type="GO" id="GO:0016829">
    <property type="term" value="F:lyase activity"/>
    <property type="evidence" value="ECO:0007669"/>
    <property type="project" value="InterPro"/>
</dbReference>
<evidence type="ECO:0000256" key="1">
    <source>
        <dbReference type="ARBA" id="ARBA00006174"/>
    </source>
</evidence>
<dbReference type="InterPro" id="IPR045337">
    <property type="entry name" value="MmgE_PrpD_C"/>
</dbReference>
<dbReference type="InterPro" id="IPR042183">
    <property type="entry name" value="MmgE/PrpD_sf_1"/>
</dbReference>
<comment type="caution">
    <text evidence="4">The sequence shown here is derived from an EMBL/GenBank/DDBJ whole genome shotgun (WGS) entry which is preliminary data.</text>
</comment>
<dbReference type="PANTHER" id="PTHR16943:SF8">
    <property type="entry name" value="2-METHYLCITRATE DEHYDRATASE"/>
    <property type="match status" value="1"/>
</dbReference>
<dbReference type="InterPro" id="IPR042188">
    <property type="entry name" value="MmgE/PrpD_sf_2"/>
</dbReference>
<sequence length="462" mass="50145">MTLTKIERIANYATRAKFDDLSDESKKQIPVHILDSLGCQIAALGAGPVNACHDQVREFSPSGIAPLIAGGTSSPVFAAFWHTALVRYVDAMDNILAPKETAHTADNFGGILTAASIANSSGKELMLGVAIGWTIQTLLVEKANFMTRGFDHTAQLAFSVTAASGKLLGLDSETIANAIAMAASSDASFAGIRSKPLSEWKGLASAQSTLGAFNALYLAKRGVEGPLAIVEEPQGIEHLLGQPIDIDWEHENYEGVPQSTIKKFVAMIHTQSAIECILELLAKTPIKSESIKSIEADVPQITYDFSGGGLYGNADAAITTKEQADHSLPYLLAVAVLDGQVMQPQFEESRIIKPDVQALLQKVIVKPDVDFTKRYPKDFCARITITQMDGTVTTHEVSNYPGMPCRPFTWEDSVDKFDRLTKGYIDPLLAEKLKAVVKDIENRSTKDLFDILTKIKYPTTNK</sequence>
<dbReference type="Gene3D" id="1.10.4100.10">
    <property type="entry name" value="2-methylcitrate dehydratase PrpD"/>
    <property type="match status" value="1"/>
</dbReference>
<dbReference type="EMBL" id="MVAB01000001">
    <property type="protein sequence ID" value="OPF87555.1"/>
    <property type="molecule type" value="Genomic_DNA"/>
</dbReference>
<dbReference type="AlphaFoldDB" id="A0A1V4DGD6"/>
<gene>
    <name evidence="4" type="ORF">BW731_04730</name>
</gene>
<keyword evidence="5" id="KW-1185">Reference proteome</keyword>
<evidence type="ECO:0000259" key="2">
    <source>
        <dbReference type="Pfam" id="PF03972"/>
    </source>
</evidence>
<dbReference type="InterPro" id="IPR005656">
    <property type="entry name" value="MmgE_PrpD"/>
</dbReference>
<evidence type="ECO:0000313" key="4">
    <source>
        <dbReference type="EMBL" id="OPF87555.1"/>
    </source>
</evidence>
<dbReference type="SUPFAM" id="SSF103378">
    <property type="entry name" value="2-methylcitrate dehydratase PrpD"/>
    <property type="match status" value="1"/>
</dbReference>
<protein>
    <submittedName>
        <fullName evidence="4">2-methylcitrate dehydratase</fullName>
    </submittedName>
</protein>
<dbReference type="Gene3D" id="3.30.1330.120">
    <property type="entry name" value="2-methylcitrate dehydratase PrpD"/>
    <property type="match status" value="1"/>
</dbReference>